<feature type="chain" id="PRO_5004581353" description="CUB domain-containing protein" evidence="1">
    <location>
        <begin position="23"/>
        <end position="342"/>
    </location>
</feature>
<protein>
    <recommendedName>
        <fullName evidence="4">CUB domain-containing protein</fullName>
    </recommendedName>
</protein>
<reference evidence="2" key="2">
    <citation type="submission" date="2015-06" db="UniProtKB">
        <authorList>
            <consortium name="EnsemblMetazoa"/>
        </authorList>
    </citation>
    <scope>IDENTIFICATION</scope>
</reference>
<dbReference type="EMBL" id="CAEY01000073">
    <property type="status" value="NOT_ANNOTATED_CDS"/>
    <property type="molecule type" value="Genomic_DNA"/>
</dbReference>
<evidence type="ECO:0000256" key="1">
    <source>
        <dbReference type="SAM" id="SignalP"/>
    </source>
</evidence>
<sequence>MKIILPLIVNLVIISPFYLVEADKNKCTDECLTKTYCLSNDGSTQCSKNNLVTAQFGVLKKSSSTEMLHLTLTGYNIEATKDHTVRLSFRKNSAKTIFTCYKSPLGATKASVFQGSTEYGSGSSYYQQDLLTCSWIFSRSDPIWPAYYNNPVDLISDKSFALQLDYDTLNGTVAQDTSELPIYRMKFLKCCNHVYGTDNYLLIINQTDQTDFYAQVMDVKPSIMTIALTNVDKTVLAFKCYFKIPLIQGYIQNGTKSTTINDQLFDTYIYNSRCSWSIHSYLNASSTHSSLDISKGTFNLQINSDDHLVYSEENISLRSSSPSLSSVSMNLIILIIIKLLSI</sequence>
<reference evidence="3" key="1">
    <citation type="submission" date="2011-08" db="EMBL/GenBank/DDBJ databases">
        <authorList>
            <person name="Rombauts S."/>
        </authorList>
    </citation>
    <scope>NUCLEOTIDE SEQUENCE</scope>
    <source>
        <strain evidence="3">London</strain>
    </source>
</reference>
<dbReference type="EnsemblMetazoa" id="tetur11g02640.1">
    <property type="protein sequence ID" value="tetur11g02640.1"/>
    <property type="gene ID" value="tetur11g02640"/>
</dbReference>
<evidence type="ECO:0000313" key="3">
    <source>
        <dbReference type="Proteomes" id="UP000015104"/>
    </source>
</evidence>
<dbReference type="Proteomes" id="UP000015104">
    <property type="component" value="Unassembled WGS sequence"/>
</dbReference>
<organism evidence="2 3">
    <name type="scientific">Tetranychus urticae</name>
    <name type="common">Two-spotted spider mite</name>
    <dbReference type="NCBI Taxonomy" id="32264"/>
    <lineage>
        <taxon>Eukaryota</taxon>
        <taxon>Metazoa</taxon>
        <taxon>Ecdysozoa</taxon>
        <taxon>Arthropoda</taxon>
        <taxon>Chelicerata</taxon>
        <taxon>Arachnida</taxon>
        <taxon>Acari</taxon>
        <taxon>Acariformes</taxon>
        <taxon>Trombidiformes</taxon>
        <taxon>Prostigmata</taxon>
        <taxon>Eleutherengona</taxon>
        <taxon>Raphignathae</taxon>
        <taxon>Tetranychoidea</taxon>
        <taxon>Tetranychidae</taxon>
        <taxon>Tetranychus</taxon>
    </lineage>
</organism>
<feature type="signal peptide" evidence="1">
    <location>
        <begin position="1"/>
        <end position="22"/>
    </location>
</feature>
<keyword evidence="3" id="KW-1185">Reference proteome</keyword>
<evidence type="ECO:0000313" key="2">
    <source>
        <dbReference type="EnsemblMetazoa" id="tetur11g02640.1"/>
    </source>
</evidence>
<accession>T1KH03</accession>
<dbReference type="HOGENOM" id="CLU_061269_1_0_1"/>
<keyword evidence="1" id="KW-0732">Signal</keyword>
<proteinExistence type="predicted"/>
<evidence type="ECO:0008006" key="4">
    <source>
        <dbReference type="Google" id="ProtNLM"/>
    </source>
</evidence>
<name>T1KH03_TETUR</name>
<dbReference type="AlphaFoldDB" id="T1KH03"/>